<dbReference type="AlphaFoldDB" id="A0AAV7W8V6"/>
<name>A0AAV7W8V6_PLEWA</name>
<keyword evidence="2" id="KW-1185">Reference proteome</keyword>
<dbReference type="EMBL" id="JANPWB010000002">
    <property type="protein sequence ID" value="KAJ1210440.1"/>
    <property type="molecule type" value="Genomic_DNA"/>
</dbReference>
<sequence length="191" mass="21109">MSANIPSQMYQALAFSSSCPYILNKGVLVTESCTLKELDVLILSLTLVPVSQSTCFLTGTSTASSTSVLEEQNDLTVMYISTLHAQHDIKPSMLTFALCGAWTLMSALTSTADVTLVTCLNVMGCLEGWCRTGDAVLDVELKVCTDVFDIDSKQTSIFFDFLPLNSNRNLTPWRSNEIFIVKAYMVKEYLW</sequence>
<accession>A0AAV7W8V6</accession>
<gene>
    <name evidence="1" type="ORF">NDU88_005804</name>
</gene>
<evidence type="ECO:0000313" key="1">
    <source>
        <dbReference type="EMBL" id="KAJ1210440.1"/>
    </source>
</evidence>
<protein>
    <submittedName>
        <fullName evidence="1">Uncharacterized protein</fullName>
    </submittedName>
</protein>
<proteinExistence type="predicted"/>
<dbReference type="Proteomes" id="UP001066276">
    <property type="component" value="Chromosome 1_2"/>
</dbReference>
<reference evidence="1" key="1">
    <citation type="journal article" date="2022" name="bioRxiv">
        <title>Sequencing and chromosome-scale assembly of the giantPleurodeles waltlgenome.</title>
        <authorList>
            <person name="Brown T."/>
            <person name="Elewa A."/>
            <person name="Iarovenko S."/>
            <person name="Subramanian E."/>
            <person name="Araus A.J."/>
            <person name="Petzold A."/>
            <person name="Susuki M."/>
            <person name="Suzuki K.-i.T."/>
            <person name="Hayashi T."/>
            <person name="Toyoda A."/>
            <person name="Oliveira C."/>
            <person name="Osipova E."/>
            <person name="Leigh N.D."/>
            <person name="Simon A."/>
            <person name="Yun M.H."/>
        </authorList>
    </citation>
    <scope>NUCLEOTIDE SEQUENCE</scope>
    <source>
        <strain evidence="1">20211129_DDA</strain>
        <tissue evidence="1">Liver</tissue>
    </source>
</reference>
<organism evidence="1 2">
    <name type="scientific">Pleurodeles waltl</name>
    <name type="common">Iberian ribbed newt</name>
    <dbReference type="NCBI Taxonomy" id="8319"/>
    <lineage>
        <taxon>Eukaryota</taxon>
        <taxon>Metazoa</taxon>
        <taxon>Chordata</taxon>
        <taxon>Craniata</taxon>
        <taxon>Vertebrata</taxon>
        <taxon>Euteleostomi</taxon>
        <taxon>Amphibia</taxon>
        <taxon>Batrachia</taxon>
        <taxon>Caudata</taxon>
        <taxon>Salamandroidea</taxon>
        <taxon>Salamandridae</taxon>
        <taxon>Pleurodelinae</taxon>
        <taxon>Pleurodeles</taxon>
    </lineage>
</organism>
<comment type="caution">
    <text evidence="1">The sequence shown here is derived from an EMBL/GenBank/DDBJ whole genome shotgun (WGS) entry which is preliminary data.</text>
</comment>
<evidence type="ECO:0000313" key="2">
    <source>
        <dbReference type="Proteomes" id="UP001066276"/>
    </source>
</evidence>